<dbReference type="KEGG" id="hhy:Halhy_3445"/>
<dbReference type="NCBIfam" id="TIGR00086">
    <property type="entry name" value="smpB"/>
    <property type="match status" value="1"/>
</dbReference>
<sequence length="154" mass="18093">MKKKAAPEIVNRRATFEYEFISRHEAGIALLGTEIKSYRAGHVNLSDAYCLFDKGELYIHNLYIAEYENGTYSNHVPRRLRKLLLRRAELRKLERKASEKGFTIVPYRVYLSERGFVKVEIALAQGKKSYDKRDAIREKDNKRELDRLKKIKLS</sequence>
<comment type="subcellular location">
    <subcellularLocation>
        <location evidence="3">Cytoplasm</location>
    </subcellularLocation>
    <text evidence="3">The tmRNA-SmpB complex associates with stalled 70S ribosomes.</text>
</comment>
<dbReference type="GO" id="GO:0070929">
    <property type="term" value="P:trans-translation"/>
    <property type="evidence" value="ECO:0007669"/>
    <property type="project" value="UniProtKB-UniRule"/>
</dbReference>
<dbReference type="GO" id="GO:0005829">
    <property type="term" value="C:cytosol"/>
    <property type="evidence" value="ECO:0007669"/>
    <property type="project" value="TreeGrafter"/>
</dbReference>
<reference key="2">
    <citation type="submission" date="2011-04" db="EMBL/GenBank/DDBJ databases">
        <title>Complete sequence of chromosome of Haliscomenobacter hydrossis DSM 1100.</title>
        <authorList>
            <consortium name="US DOE Joint Genome Institute (JGI-PGF)"/>
            <person name="Lucas S."/>
            <person name="Han J."/>
            <person name="Lapidus A."/>
            <person name="Bruce D."/>
            <person name="Goodwin L."/>
            <person name="Pitluck S."/>
            <person name="Peters L."/>
            <person name="Kyrpides N."/>
            <person name="Mavromatis K."/>
            <person name="Ivanova N."/>
            <person name="Ovchinnikova G."/>
            <person name="Pagani I."/>
            <person name="Daligault H."/>
            <person name="Detter J.C."/>
            <person name="Han C."/>
            <person name="Land M."/>
            <person name="Hauser L."/>
            <person name="Markowitz V."/>
            <person name="Cheng J.-F."/>
            <person name="Hugenholtz P."/>
            <person name="Woyke T."/>
            <person name="Wu D."/>
            <person name="Verbarg S."/>
            <person name="Frueling A."/>
            <person name="Brambilla E."/>
            <person name="Klenk H.-P."/>
            <person name="Eisen J.A."/>
        </authorList>
    </citation>
    <scope>NUCLEOTIDE SEQUENCE</scope>
    <source>
        <strain>DSM 1100</strain>
    </source>
</reference>
<dbReference type="InterPro" id="IPR000037">
    <property type="entry name" value="SsrA-bd_prot"/>
</dbReference>
<reference evidence="4 5" key="1">
    <citation type="journal article" date="2011" name="Stand. Genomic Sci.">
        <title>Complete genome sequence of Haliscomenobacter hydrossis type strain (O).</title>
        <authorList>
            <consortium name="US DOE Joint Genome Institute (JGI-PGF)"/>
            <person name="Daligault H."/>
            <person name="Lapidus A."/>
            <person name="Zeytun A."/>
            <person name="Nolan M."/>
            <person name="Lucas S."/>
            <person name="Del Rio T.G."/>
            <person name="Tice H."/>
            <person name="Cheng J.F."/>
            <person name="Tapia R."/>
            <person name="Han C."/>
            <person name="Goodwin L."/>
            <person name="Pitluck S."/>
            <person name="Liolios K."/>
            <person name="Pagani I."/>
            <person name="Ivanova N."/>
            <person name="Huntemann M."/>
            <person name="Mavromatis K."/>
            <person name="Mikhailova N."/>
            <person name="Pati A."/>
            <person name="Chen A."/>
            <person name="Palaniappan K."/>
            <person name="Land M."/>
            <person name="Hauser L."/>
            <person name="Brambilla E.M."/>
            <person name="Rohde M."/>
            <person name="Verbarg S."/>
            <person name="Goker M."/>
            <person name="Bristow J."/>
            <person name="Eisen J.A."/>
            <person name="Markowitz V."/>
            <person name="Hugenholtz P."/>
            <person name="Kyrpides N.C."/>
            <person name="Klenk H.P."/>
            <person name="Woyke T."/>
        </authorList>
    </citation>
    <scope>NUCLEOTIDE SEQUENCE [LARGE SCALE GENOMIC DNA]</scope>
    <source>
        <strain evidence="5">ATCC 27775 / DSM 1100 / LMG 10767 / O</strain>
    </source>
</reference>
<dbReference type="HAMAP" id="MF_00023">
    <property type="entry name" value="SmpB"/>
    <property type="match status" value="1"/>
</dbReference>
<keyword evidence="2 3" id="KW-0694">RNA-binding</keyword>
<organism evidence="4 5">
    <name type="scientific">Haliscomenobacter hydrossis (strain ATCC 27775 / DSM 1100 / LMG 10767 / O)</name>
    <dbReference type="NCBI Taxonomy" id="760192"/>
    <lineage>
        <taxon>Bacteria</taxon>
        <taxon>Pseudomonadati</taxon>
        <taxon>Bacteroidota</taxon>
        <taxon>Saprospiria</taxon>
        <taxon>Saprospirales</taxon>
        <taxon>Haliscomenobacteraceae</taxon>
        <taxon>Haliscomenobacter</taxon>
    </lineage>
</organism>
<protein>
    <recommendedName>
        <fullName evidence="3">SsrA-binding protein</fullName>
    </recommendedName>
    <alternativeName>
        <fullName evidence="3">Small protein B</fullName>
    </alternativeName>
</protein>
<keyword evidence="1 3" id="KW-0963">Cytoplasm</keyword>
<dbReference type="Gene3D" id="2.40.280.10">
    <property type="match status" value="1"/>
</dbReference>
<comment type="similarity">
    <text evidence="3">Belongs to the SmpB family.</text>
</comment>
<dbReference type="GO" id="GO:0003723">
    <property type="term" value="F:RNA binding"/>
    <property type="evidence" value="ECO:0007669"/>
    <property type="project" value="UniProtKB-UniRule"/>
</dbReference>
<dbReference type="GO" id="GO:0070930">
    <property type="term" value="P:trans-translation-dependent protein tagging"/>
    <property type="evidence" value="ECO:0007669"/>
    <property type="project" value="TreeGrafter"/>
</dbReference>
<dbReference type="OrthoDB" id="9805462at2"/>
<dbReference type="EMBL" id="CP002691">
    <property type="protein sequence ID" value="AEE51301.1"/>
    <property type="molecule type" value="Genomic_DNA"/>
</dbReference>
<dbReference type="STRING" id="760192.Halhy_3445"/>
<dbReference type="RefSeq" id="WP_013765841.1">
    <property type="nucleotide sequence ID" value="NC_015510.1"/>
</dbReference>
<dbReference type="HOGENOM" id="CLU_108953_0_0_10"/>
<keyword evidence="5" id="KW-1185">Reference proteome</keyword>
<evidence type="ECO:0000313" key="4">
    <source>
        <dbReference type="EMBL" id="AEE51301.1"/>
    </source>
</evidence>
<evidence type="ECO:0000256" key="3">
    <source>
        <dbReference type="HAMAP-Rule" id="MF_00023"/>
    </source>
</evidence>
<dbReference type="SUPFAM" id="SSF74982">
    <property type="entry name" value="Small protein B (SmpB)"/>
    <property type="match status" value="1"/>
</dbReference>
<dbReference type="NCBIfam" id="NF003843">
    <property type="entry name" value="PRK05422.1"/>
    <property type="match status" value="1"/>
</dbReference>
<evidence type="ECO:0000313" key="5">
    <source>
        <dbReference type="Proteomes" id="UP000008461"/>
    </source>
</evidence>
<dbReference type="InterPro" id="IPR023620">
    <property type="entry name" value="SmpB"/>
</dbReference>
<dbReference type="AlphaFoldDB" id="F4KVI8"/>
<dbReference type="Proteomes" id="UP000008461">
    <property type="component" value="Chromosome"/>
</dbReference>
<evidence type="ECO:0000256" key="1">
    <source>
        <dbReference type="ARBA" id="ARBA00022490"/>
    </source>
</evidence>
<comment type="function">
    <text evidence="3">Required for rescue of stalled ribosomes mediated by trans-translation. Binds to transfer-messenger RNA (tmRNA), required for stable association of tmRNA with ribosomes. tmRNA and SmpB together mimic tRNA shape, replacing the anticodon stem-loop with SmpB. tmRNA is encoded by the ssrA gene; the 2 termini fold to resemble tRNA(Ala) and it encodes a 'tag peptide', a short internal open reading frame. During trans-translation Ala-aminoacylated tmRNA acts like a tRNA, entering the A-site of stalled ribosomes, displacing the stalled mRNA. The ribosome then switches to translate the ORF on the tmRNA; the nascent peptide is terminated with the 'tag peptide' encoded by the tmRNA and targeted for degradation. The ribosome is freed to recommence translation, which seems to be the essential function of trans-translation.</text>
</comment>
<evidence type="ECO:0000256" key="2">
    <source>
        <dbReference type="ARBA" id="ARBA00022884"/>
    </source>
</evidence>
<proteinExistence type="inferred from homology"/>
<dbReference type="PANTHER" id="PTHR30308:SF2">
    <property type="entry name" value="SSRA-BINDING PROTEIN"/>
    <property type="match status" value="1"/>
</dbReference>
<gene>
    <name evidence="3" type="primary">smpB</name>
    <name evidence="4" type="ordered locus">Halhy_3445</name>
</gene>
<dbReference type="PANTHER" id="PTHR30308">
    <property type="entry name" value="TMRNA-BINDING COMPONENT OF TRANS-TRANSLATION TAGGING COMPLEX"/>
    <property type="match status" value="1"/>
</dbReference>
<name>F4KVI8_HALH1</name>
<dbReference type="eggNOG" id="COG0691">
    <property type="taxonomic scope" value="Bacteria"/>
</dbReference>
<accession>F4KVI8</accession>
<dbReference type="Pfam" id="PF01668">
    <property type="entry name" value="SmpB"/>
    <property type="match status" value="1"/>
</dbReference>